<dbReference type="InterPro" id="IPR005758">
    <property type="entry name" value="UDP-N-AcMur_Ala_ligase_MurC"/>
</dbReference>
<evidence type="ECO:0000256" key="4">
    <source>
        <dbReference type="ARBA" id="ARBA00022490"/>
    </source>
</evidence>
<dbReference type="SUPFAM" id="SSF53623">
    <property type="entry name" value="MurD-like peptide ligases, catalytic domain"/>
    <property type="match status" value="1"/>
</dbReference>
<comment type="pathway">
    <text evidence="2 14">Cell wall biogenesis; peptidoglycan biosynthesis.</text>
</comment>
<proteinExistence type="inferred from homology"/>
<dbReference type="Pfam" id="PF02875">
    <property type="entry name" value="Mur_ligase_C"/>
    <property type="match status" value="1"/>
</dbReference>
<dbReference type="EC" id="6.3.2.8" evidence="3 14"/>
<sequence length="435" mass="48964">MSIYHFVGIKGSGMSALAQILYQMDYDVQGSDVEKYFFTQKALEENGIPILPFQRSNIKPGMIVIAGNAFPDTHEEIDEAIKLGIPVVRYHTFLGDFIKKFISVAVTGSHGKTSTTGLLSHVISGAKPTSFLIGDGTGKGEKDATYFVFEACEYRRHFLSYFPDYAIMTNIDFDHPDYFANIDDVYSAFQEMAMQVNKAIFACGDDEQLQKIQAQVPVVFFGFDEENDFQARNIERSTTGTTFDVFVRNTFYSTFHIPTFGDHNILNTLAVIALCHYENIDTDIIQEYLQTFPGVKRRFSEKVMGTQIIIDDYAHHPTEIKATINAARQKYPGKDIVCIFQPHTFTRTQTFLADFAQSLSTADAVYLCDIFGSARENHGKLSIVDLQEKIESSKILTENDTSPLLKHEDAVLIFMGAGDIQKFQKAYEEVLKATL</sequence>
<dbReference type="GO" id="GO:0008360">
    <property type="term" value="P:regulation of cell shape"/>
    <property type="evidence" value="ECO:0007669"/>
    <property type="project" value="UniProtKB-KW"/>
</dbReference>
<keyword evidence="19" id="KW-1185">Reference proteome</keyword>
<protein>
    <recommendedName>
        <fullName evidence="3 14">UDP-N-acetylmuramate--L-alanine ligase</fullName>
        <ecNumber evidence="3 14">6.3.2.8</ecNumber>
    </recommendedName>
    <alternativeName>
        <fullName evidence="14">UDP-N-acetylmuramoyl-L-alanine synthetase</fullName>
    </alternativeName>
</protein>
<keyword evidence="5 14" id="KW-0436">Ligase</keyword>
<evidence type="ECO:0000256" key="10">
    <source>
        <dbReference type="ARBA" id="ARBA00022984"/>
    </source>
</evidence>
<feature type="domain" description="Mur ligase central" evidence="17">
    <location>
        <begin position="106"/>
        <end position="274"/>
    </location>
</feature>
<keyword evidence="10 14" id="KW-0573">Peptidoglycan synthesis</keyword>
<evidence type="ECO:0000256" key="12">
    <source>
        <dbReference type="ARBA" id="ARBA00023316"/>
    </source>
</evidence>
<evidence type="ECO:0000256" key="13">
    <source>
        <dbReference type="ARBA" id="ARBA00047833"/>
    </source>
</evidence>
<keyword evidence="7 14" id="KW-0547">Nucleotide-binding</keyword>
<dbReference type="NCBIfam" id="TIGR01082">
    <property type="entry name" value="murC"/>
    <property type="match status" value="1"/>
</dbReference>
<evidence type="ECO:0000256" key="1">
    <source>
        <dbReference type="ARBA" id="ARBA00004496"/>
    </source>
</evidence>
<evidence type="ECO:0000256" key="6">
    <source>
        <dbReference type="ARBA" id="ARBA00022618"/>
    </source>
</evidence>
<evidence type="ECO:0000256" key="5">
    <source>
        <dbReference type="ARBA" id="ARBA00022598"/>
    </source>
</evidence>
<dbReference type="Gene3D" id="3.40.50.720">
    <property type="entry name" value="NAD(P)-binding Rossmann-like Domain"/>
    <property type="match status" value="1"/>
</dbReference>
<dbReference type="EMBL" id="JAUSUC010000013">
    <property type="protein sequence ID" value="MDQ0215038.1"/>
    <property type="molecule type" value="Genomic_DNA"/>
</dbReference>
<evidence type="ECO:0000313" key="19">
    <source>
        <dbReference type="Proteomes" id="UP001237207"/>
    </source>
</evidence>
<evidence type="ECO:0000256" key="2">
    <source>
        <dbReference type="ARBA" id="ARBA00004752"/>
    </source>
</evidence>
<name>A0AAJ1WJ50_9BACI</name>
<keyword evidence="11 14" id="KW-0131">Cell cycle</keyword>
<evidence type="ECO:0000313" key="18">
    <source>
        <dbReference type="EMBL" id="MDQ0215038.1"/>
    </source>
</evidence>
<dbReference type="HAMAP" id="MF_00046">
    <property type="entry name" value="MurC"/>
    <property type="match status" value="1"/>
</dbReference>
<keyword evidence="4 14" id="KW-0963">Cytoplasm</keyword>
<dbReference type="Pfam" id="PF08245">
    <property type="entry name" value="Mur_ligase_M"/>
    <property type="match status" value="1"/>
</dbReference>
<evidence type="ECO:0000256" key="3">
    <source>
        <dbReference type="ARBA" id="ARBA00012211"/>
    </source>
</evidence>
<dbReference type="GO" id="GO:0009252">
    <property type="term" value="P:peptidoglycan biosynthetic process"/>
    <property type="evidence" value="ECO:0007669"/>
    <property type="project" value="UniProtKB-UniRule"/>
</dbReference>
<dbReference type="GO" id="GO:0008763">
    <property type="term" value="F:UDP-N-acetylmuramate-L-alanine ligase activity"/>
    <property type="evidence" value="ECO:0007669"/>
    <property type="project" value="UniProtKB-UniRule"/>
</dbReference>
<dbReference type="Gene3D" id="3.40.1190.10">
    <property type="entry name" value="Mur-like, catalytic domain"/>
    <property type="match status" value="1"/>
</dbReference>
<dbReference type="GO" id="GO:0071555">
    <property type="term" value="P:cell wall organization"/>
    <property type="evidence" value="ECO:0007669"/>
    <property type="project" value="UniProtKB-KW"/>
</dbReference>
<dbReference type="GO" id="GO:0005737">
    <property type="term" value="C:cytoplasm"/>
    <property type="evidence" value="ECO:0007669"/>
    <property type="project" value="UniProtKB-SubCell"/>
</dbReference>
<dbReference type="InterPro" id="IPR050061">
    <property type="entry name" value="MurCDEF_pg_biosynth"/>
</dbReference>
<evidence type="ECO:0000256" key="8">
    <source>
        <dbReference type="ARBA" id="ARBA00022840"/>
    </source>
</evidence>
<dbReference type="SUPFAM" id="SSF53244">
    <property type="entry name" value="MurD-like peptide ligases, peptide-binding domain"/>
    <property type="match status" value="1"/>
</dbReference>
<dbReference type="Proteomes" id="UP001237207">
    <property type="component" value="Unassembled WGS sequence"/>
</dbReference>
<dbReference type="InterPro" id="IPR004101">
    <property type="entry name" value="Mur_ligase_C"/>
</dbReference>
<dbReference type="GO" id="GO:0005524">
    <property type="term" value="F:ATP binding"/>
    <property type="evidence" value="ECO:0007669"/>
    <property type="project" value="UniProtKB-UniRule"/>
</dbReference>
<dbReference type="RefSeq" id="WP_307257038.1">
    <property type="nucleotide sequence ID" value="NZ_JAUSUC010000013.1"/>
</dbReference>
<keyword evidence="9 14" id="KW-0133">Cell shape</keyword>
<dbReference type="InterPro" id="IPR036615">
    <property type="entry name" value="Mur_ligase_C_dom_sf"/>
</dbReference>
<feature type="domain" description="Mur ligase N-terminal catalytic" evidence="15">
    <location>
        <begin position="4"/>
        <end position="101"/>
    </location>
</feature>
<evidence type="ECO:0000259" key="15">
    <source>
        <dbReference type="Pfam" id="PF01225"/>
    </source>
</evidence>
<gene>
    <name evidence="14" type="primary">murC</name>
    <name evidence="18" type="ORF">J2S13_001437</name>
</gene>
<evidence type="ECO:0000256" key="14">
    <source>
        <dbReference type="HAMAP-Rule" id="MF_00046"/>
    </source>
</evidence>
<comment type="function">
    <text evidence="14">Cell wall formation.</text>
</comment>
<organism evidence="18 19">
    <name type="scientific">Oikeobacillus pervagus</name>
    <dbReference type="NCBI Taxonomy" id="1325931"/>
    <lineage>
        <taxon>Bacteria</taxon>
        <taxon>Bacillati</taxon>
        <taxon>Bacillota</taxon>
        <taxon>Bacilli</taxon>
        <taxon>Bacillales</taxon>
        <taxon>Bacillaceae</taxon>
        <taxon>Oikeobacillus</taxon>
    </lineage>
</organism>
<evidence type="ECO:0000256" key="9">
    <source>
        <dbReference type="ARBA" id="ARBA00022960"/>
    </source>
</evidence>
<reference evidence="18" key="1">
    <citation type="submission" date="2023-07" db="EMBL/GenBank/DDBJ databases">
        <title>Genomic Encyclopedia of Type Strains, Phase IV (KMG-IV): sequencing the most valuable type-strain genomes for metagenomic binning, comparative biology and taxonomic classification.</title>
        <authorList>
            <person name="Goeker M."/>
        </authorList>
    </citation>
    <scope>NUCLEOTIDE SEQUENCE</scope>
    <source>
        <strain evidence="18">DSM 23947</strain>
    </source>
</reference>
<evidence type="ECO:0000259" key="17">
    <source>
        <dbReference type="Pfam" id="PF08245"/>
    </source>
</evidence>
<keyword evidence="12 14" id="KW-0961">Cell wall biogenesis/degradation</keyword>
<dbReference type="PANTHER" id="PTHR43445:SF3">
    <property type="entry name" value="UDP-N-ACETYLMURAMATE--L-ALANINE LIGASE"/>
    <property type="match status" value="1"/>
</dbReference>
<comment type="subcellular location">
    <subcellularLocation>
        <location evidence="1 14">Cytoplasm</location>
    </subcellularLocation>
</comment>
<comment type="catalytic activity">
    <reaction evidence="13 14">
        <text>UDP-N-acetyl-alpha-D-muramate + L-alanine + ATP = UDP-N-acetyl-alpha-D-muramoyl-L-alanine + ADP + phosphate + H(+)</text>
        <dbReference type="Rhea" id="RHEA:23372"/>
        <dbReference type="ChEBI" id="CHEBI:15378"/>
        <dbReference type="ChEBI" id="CHEBI:30616"/>
        <dbReference type="ChEBI" id="CHEBI:43474"/>
        <dbReference type="ChEBI" id="CHEBI:57972"/>
        <dbReference type="ChEBI" id="CHEBI:70757"/>
        <dbReference type="ChEBI" id="CHEBI:83898"/>
        <dbReference type="ChEBI" id="CHEBI:456216"/>
        <dbReference type="EC" id="6.3.2.8"/>
    </reaction>
</comment>
<dbReference type="AlphaFoldDB" id="A0AAJ1WJ50"/>
<dbReference type="Gene3D" id="3.90.190.20">
    <property type="entry name" value="Mur ligase, C-terminal domain"/>
    <property type="match status" value="1"/>
</dbReference>
<accession>A0AAJ1WJ50</accession>
<dbReference type="InterPro" id="IPR013221">
    <property type="entry name" value="Mur_ligase_cen"/>
</dbReference>
<dbReference type="InterPro" id="IPR000713">
    <property type="entry name" value="Mur_ligase_N"/>
</dbReference>
<dbReference type="GO" id="GO:0051301">
    <property type="term" value="P:cell division"/>
    <property type="evidence" value="ECO:0007669"/>
    <property type="project" value="UniProtKB-KW"/>
</dbReference>
<dbReference type="PANTHER" id="PTHR43445">
    <property type="entry name" value="UDP-N-ACETYLMURAMATE--L-ALANINE LIGASE-RELATED"/>
    <property type="match status" value="1"/>
</dbReference>
<evidence type="ECO:0000256" key="7">
    <source>
        <dbReference type="ARBA" id="ARBA00022741"/>
    </source>
</evidence>
<dbReference type="InterPro" id="IPR036565">
    <property type="entry name" value="Mur-like_cat_sf"/>
</dbReference>
<keyword evidence="6 14" id="KW-0132">Cell division</keyword>
<dbReference type="SUPFAM" id="SSF51984">
    <property type="entry name" value="MurCD N-terminal domain"/>
    <property type="match status" value="1"/>
</dbReference>
<feature type="binding site" evidence="14">
    <location>
        <begin position="108"/>
        <end position="114"/>
    </location>
    <ligand>
        <name>ATP</name>
        <dbReference type="ChEBI" id="CHEBI:30616"/>
    </ligand>
</feature>
<evidence type="ECO:0000259" key="16">
    <source>
        <dbReference type="Pfam" id="PF02875"/>
    </source>
</evidence>
<comment type="similarity">
    <text evidence="14">Belongs to the MurCDEF family.</text>
</comment>
<comment type="caution">
    <text evidence="18">The sequence shown here is derived from an EMBL/GenBank/DDBJ whole genome shotgun (WGS) entry which is preliminary data.</text>
</comment>
<dbReference type="Pfam" id="PF01225">
    <property type="entry name" value="Mur_ligase"/>
    <property type="match status" value="1"/>
</dbReference>
<feature type="domain" description="Mur ligase C-terminal" evidence="16">
    <location>
        <begin position="304"/>
        <end position="411"/>
    </location>
</feature>
<keyword evidence="8 14" id="KW-0067">ATP-binding</keyword>
<evidence type="ECO:0000256" key="11">
    <source>
        <dbReference type="ARBA" id="ARBA00023306"/>
    </source>
</evidence>